<protein>
    <recommendedName>
        <fullName evidence="4">WW domain-containing protein</fullName>
    </recommendedName>
</protein>
<feature type="compositionally biased region" description="Polar residues" evidence="1">
    <location>
        <begin position="409"/>
        <end position="426"/>
    </location>
</feature>
<evidence type="ECO:0000313" key="2">
    <source>
        <dbReference type="EMBL" id="KAH7318309.1"/>
    </source>
</evidence>
<feature type="compositionally biased region" description="Low complexity" evidence="1">
    <location>
        <begin position="757"/>
        <end position="768"/>
    </location>
</feature>
<proteinExistence type="predicted"/>
<feature type="compositionally biased region" description="Basic and acidic residues" evidence="1">
    <location>
        <begin position="394"/>
        <end position="406"/>
    </location>
</feature>
<feature type="region of interest" description="Disordered" evidence="1">
    <location>
        <begin position="515"/>
        <end position="736"/>
    </location>
</feature>
<keyword evidence="3" id="KW-1185">Reference proteome</keyword>
<feature type="region of interest" description="Disordered" evidence="1">
    <location>
        <begin position="926"/>
        <end position="1135"/>
    </location>
</feature>
<dbReference type="OrthoDB" id="3439539at2759"/>
<evidence type="ECO:0000313" key="3">
    <source>
        <dbReference type="Proteomes" id="UP000813444"/>
    </source>
</evidence>
<feature type="compositionally biased region" description="Polar residues" evidence="1">
    <location>
        <begin position="581"/>
        <end position="590"/>
    </location>
</feature>
<evidence type="ECO:0000256" key="1">
    <source>
        <dbReference type="SAM" id="MobiDB-lite"/>
    </source>
</evidence>
<feature type="compositionally biased region" description="Basic and acidic residues" evidence="1">
    <location>
        <begin position="713"/>
        <end position="729"/>
    </location>
</feature>
<feature type="region of interest" description="Disordered" evidence="1">
    <location>
        <begin position="141"/>
        <end position="174"/>
    </location>
</feature>
<feature type="compositionally biased region" description="Low complexity" evidence="1">
    <location>
        <begin position="591"/>
        <end position="621"/>
    </location>
</feature>
<reference evidence="2" key="1">
    <citation type="journal article" date="2021" name="Nat. Commun.">
        <title>Genetic determinants of endophytism in the Arabidopsis root mycobiome.</title>
        <authorList>
            <person name="Mesny F."/>
            <person name="Miyauchi S."/>
            <person name="Thiergart T."/>
            <person name="Pickel B."/>
            <person name="Atanasova L."/>
            <person name="Karlsson M."/>
            <person name="Huettel B."/>
            <person name="Barry K.W."/>
            <person name="Haridas S."/>
            <person name="Chen C."/>
            <person name="Bauer D."/>
            <person name="Andreopoulos W."/>
            <person name="Pangilinan J."/>
            <person name="LaButti K."/>
            <person name="Riley R."/>
            <person name="Lipzen A."/>
            <person name="Clum A."/>
            <person name="Drula E."/>
            <person name="Henrissat B."/>
            <person name="Kohler A."/>
            <person name="Grigoriev I.V."/>
            <person name="Martin F.M."/>
            <person name="Hacquard S."/>
        </authorList>
    </citation>
    <scope>NUCLEOTIDE SEQUENCE</scope>
    <source>
        <strain evidence="2">MPI-CAGE-CH-0235</strain>
    </source>
</reference>
<feature type="compositionally biased region" description="Low complexity" evidence="1">
    <location>
        <begin position="696"/>
        <end position="710"/>
    </location>
</feature>
<feature type="region of interest" description="Disordered" evidence="1">
    <location>
        <begin position="70"/>
        <end position="97"/>
    </location>
</feature>
<feature type="region of interest" description="Disordered" evidence="1">
    <location>
        <begin position="264"/>
        <end position="491"/>
    </location>
</feature>
<feature type="compositionally biased region" description="Low complexity" evidence="1">
    <location>
        <begin position="473"/>
        <end position="491"/>
    </location>
</feature>
<feature type="region of interest" description="Disordered" evidence="1">
    <location>
        <begin position="752"/>
        <end position="892"/>
    </location>
</feature>
<dbReference type="Proteomes" id="UP000813444">
    <property type="component" value="Unassembled WGS sequence"/>
</dbReference>
<name>A0A8K0WQN3_9HYPO</name>
<feature type="compositionally biased region" description="Pro residues" evidence="1">
    <location>
        <begin position="632"/>
        <end position="644"/>
    </location>
</feature>
<feature type="compositionally biased region" description="Polar residues" evidence="1">
    <location>
        <begin position="995"/>
        <end position="1009"/>
    </location>
</feature>
<evidence type="ECO:0008006" key="4">
    <source>
        <dbReference type="Google" id="ProtNLM"/>
    </source>
</evidence>
<feature type="compositionally biased region" description="Low complexity" evidence="1">
    <location>
        <begin position="869"/>
        <end position="884"/>
    </location>
</feature>
<feature type="compositionally biased region" description="Low complexity" evidence="1">
    <location>
        <begin position="1024"/>
        <end position="1053"/>
    </location>
</feature>
<comment type="caution">
    <text evidence="2">The sequence shown here is derived from an EMBL/GenBank/DDBJ whole genome shotgun (WGS) entry which is preliminary data.</text>
</comment>
<gene>
    <name evidence="2" type="ORF">B0I35DRAFT_239669</name>
</gene>
<feature type="compositionally biased region" description="Polar residues" evidence="1">
    <location>
        <begin position="852"/>
        <end position="868"/>
    </location>
</feature>
<feature type="compositionally biased region" description="Basic and acidic residues" evidence="1">
    <location>
        <begin position="271"/>
        <end position="325"/>
    </location>
</feature>
<dbReference type="AlphaFoldDB" id="A0A8K0WQN3"/>
<organism evidence="2 3">
    <name type="scientific">Stachybotrys elegans</name>
    <dbReference type="NCBI Taxonomy" id="80388"/>
    <lineage>
        <taxon>Eukaryota</taxon>
        <taxon>Fungi</taxon>
        <taxon>Dikarya</taxon>
        <taxon>Ascomycota</taxon>
        <taxon>Pezizomycotina</taxon>
        <taxon>Sordariomycetes</taxon>
        <taxon>Hypocreomycetidae</taxon>
        <taxon>Hypocreales</taxon>
        <taxon>Stachybotryaceae</taxon>
        <taxon>Stachybotrys</taxon>
    </lineage>
</organism>
<feature type="region of interest" description="Disordered" evidence="1">
    <location>
        <begin position="182"/>
        <end position="201"/>
    </location>
</feature>
<sequence length="1135" mass="119607">MTGLPDGWESDYDGQRWFYKYKPTGHVQYHFPTEGDEFPDFIAAGAPALPLAPEERLESQQQVRRLVGIAPNGAASSNAPKSRMSATARPISDAWNDEPGDADVFQPESFMFLGPGAYTDVSPLVEEEVEAAAAEEEAAKRAVVGKSEQELKPDKGVSPVASERPTPKVANSEPAILQEEAAKDTDVEEPQVTPPPQAQDLPIHMIDGRELPYELAVESPRQFNPVGQMAELATEQTASAYIELHPDPVEIGDNTILAPIETAAPTGIAELPEKSSPIERKKEELKIVPPQKKADNREIVEQKVQREPEALVSKNEEEKKREGYKPYDPSQAEPISSGGMASPSTAEPGRGTSLQRETSLLINAGSGSPPNKSSNDIPAVLSPASQEPAFAEFKGPEGRRSIERGAETPNGTESPRSSISLTSTPSVLKPGRIPQNRQVETPPTPEAQPGVTKFPSVLKPARGRAASQPGIPAPSTASPASSPQHDQGPVVLPPVAAQPVLRSMSAVPALREAALPAPVQRPASTQPVSGGRAPGPAQQMPYHPQARMHTPPVNNLYSIVSPVPSPSPAPSHWQVSRRHSSFSPSDVSPLQSRSGSQSSGMPIFTPSPASQAQPSSMVQSPEPLSHGTPGSAGPPVPKKIPLPPVQGSYFPAQDGAAQGGEPSRRHSLPPQPLAQMMQKGPAGVGVTSPGPPTRAQSSQQPSVPMQSSPVHNTPEKPLTRIEEHEEHGSAHQTPPTASAVLATAHTPITQAHIQSGQPASQPVVYQQAAPPPDPRFQQQWRPPVAGTMPHMQHLQQNSAPRPPGAIPHQQPAQMAPPGHMFIQGQAIQPGFAPPPGAQPMIQPLGQMANHPQGFTPTTQPLAPLSPNTMSPQSAPSSSANPMSPLAKAKDNKWTKWFKGSKSPQISAPMPAQYVPPALAPVVIPRPDLQGRQGAGWSAGAPQPGWQQGSPAPIQPGVYPPAPASHPHYQYQGGQPNPGAPFVPAGPRDAAPPPLVTQNPQTSPTGSQVNRIPRKPPGQGAVPGQQTSPSSPTPLVSAGQPPAHPTGPATTGQPLQQREQSKLRKQPPGDVHGLENKLVPAPLFSGQNAAPAGQVAQGSTGAVGQGGINRTTTRDKWAKNPASDYSGGDWGHTDWK</sequence>
<dbReference type="EMBL" id="JAGPNK010000007">
    <property type="protein sequence ID" value="KAH7318309.1"/>
    <property type="molecule type" value="Genomic_DNA"/>
</dbReference>
<feature type="compositionally biased region" description="Polar residues" evidence="1">
    <location>
        <begin position="352"/>
        <end position="376"/>
    </location>
</feature>
<accession>A0A8K0WQN3</accession>